<evidence type="ECO:0000256" key="2">
    <source>
        <dbReference type="ARBA" id="ARBA00022692"/>
    </source>
</evidence>
<evidence type="ECO:0000256" key="4">
    <source>
        <dbReference type="ARBA" id="ARBA00023136"/>
    </source>
</evidence>
<evidence type="ECO:0000313" key="7">
    <source>
        <dbReference type="EMBL" id="MBD3942961.1"/>
    </source>
</evidence>
<dbReference type="Gene3D" id="1.20.1250.20">
    <property type="entry name" value="MFS general substrate transporter like domains"/>
    <property type="match status" value="2"/>
</dbReference>
<feature type="transmembrane region" description="Helical" evidence="5">
    <location>
        <begin position="307"/>
        <end position="328"/>
    </location>
</feature>
<dbReference type="InterPro" id="IPR036259">
    <property type="entry name" value="MFS_trans_sf"/>
</dbReference>
<keyword evidence="2 5" id="KW-0812">Transmembrane</keyword>
<evidence type="ECO:0000256" key="3">
    <source>
        <dbReference type="ARBA" id="ARBA00022989"/>
    </source>
</evidence>
<evidence type="ECO:0000256" key="1">
    <source>
        <dbReference type="ARBA" id="ARBA00004651"/>
    </source>
</evidence>
<dbReference type="InterPro" id="IPR011701">
    <property type="entry name" value="MFS"/>
</dbReference>
<feature type="transmembrane region" description="Helical" evidence="5">
    <location>
        <begin position="368"/>
        <end position="385"/>
    </location>
</feature>
<evidence type="ECO:0000256" key="5">
    <source>
        <dbReference type="SAM" id="Phobius"/>
    </source>
</evidence>
<feature type="transmembrane region" description="Helical" evidence="5">
    <location>
        <begin position="405"/>
        <end position="423"/>
    </location>
</feature>
<protein>
    <submittedName>
        <fullName evidence="7">MFS transporter</fullName>
    </submittedName>
</protein>
<evidence type="ECO:0000313" key="8">
    <source>
        <dbReference type="Proteomes" id="UP000598426"/>
    </source>
</evidence>
<dbReference type="PROSITE" id="PS50850">
    <property type="entry name" value="MFS"/>
    <property type="match status" value="1"/>
</dbReference>
<dbReference type="EMBL" id="JACXZS010000010">
    <property type="protein sequence ID" value="MBD3942961.1"/>
    <property type="molecule type" value="Genomic_DNA"/>
</dbReference>
<keyword evidence="3 5" id="KW-1133">Transmembrane helix</keyword>
<feature type="domain" description="Major facilitator superfamily (MFS) profile" evidence="6">
    <location>
        <begin position="22"/>
        <end position="427"/>
    </location>
</feature>
<proteinExistence type="predicted"/>
<dbReference type="InterPro" id="IPR020846">
    <property type="entry name" value="MFS_dom"/>
</dbReference>
<feature type="transmembrane region" description="Helical" evidence="5">
    <location>
        <begin position="60"/>
        <end position="80"/>
    </location>
</feature>
<evidence type="ECO:0000259" key="6">
    <source>
        <dbReference type="PROSITE" id="PS50850"/>
    </source>
</evidence>
<keyword evidence="8" id="KW-1185">Reference proteome</keyword>
<feature type="transmembrane region" description="Helical" evidence="5">
    <location>
        <begin position="334"/>
        <end position="356"/>
    </location>
</feature>
<feature type="transmembrane region" description="Helical" evidence="5">
    <location>
        <begin position="268"/>
        <end position="287"/>
    </location>
</feature>
<feature type="transmembrane region" description="Helical" evidence="5">
    <location>
        <begin position="177"/>
        <end position="195"/>
    </location>
</feature>
<sequence>MTSTVPTDRATRVGSRGRAWTITVLLIVFMLINFGDKAVLGLAAAPIMEELNLTATQYGLASSAFYLLFSVSSIVVGFVANRVSNRLILLILAAVWALSQVSVVMASGLGLILVSRIVLGAAEGPANPLAVNAVQRWFPDQKRNLPTSLINLGAALGVVTLAPLLTWMITNHGWRSAFVLLAVIGAAWCVVWMIWGRDGDAGVAAASTTADSGEVLVASITRVPYRRIFLSGTGIAVFIAGFAAYWGLAQLVAWVPLYLGGPLQLGTTGSGLLVILPWLMGAIVIPVQGVVSDRLMQRGVSSRGARVLLSAVFMTIAAVSLVGMILAPAVPVKVALLTVGFSFATVQIAIGMTLIAEITPLSQRAASIATVTGVIGLAGIIAPALTGKLVDAAGVAAPGGYNTAFLIAAALFVVGALVLVLLARPVRDAARLTASATTAG</sequence>
<dbReference type="RefSeq" id="WP_191172577.1">
    <property type="nucleotide sequence ID" value="NZ_JACXZS010000010.1"/>
</dbReference>
<feature type="transmembrane region" description="Helical" evidence="5">
    <location>
        <begin position="228"/>
        <end position="248"/>
    </location>
</feature>
<reference evidence="7 8" key="1">
    <citation type="submission" date="2020-09" db="EMBL/GenBank/DDBJ databases">
        <title>Isolation and identification of active actinomycetes.</title>
        <authorList>
            <person name="Li X."/>
        </authorList>
    </citation>
    <scope>NUCLEOTIDE SEQUENCE [LARGE SCALE GENOMIC DNA]</scope>
    <source>
        <strain evidence="7 8">NEAU-LLC</strain>
    </source>
</reference>
<dbReference type="InterPro" id="IPR050382">
    <property type="entry name" value="MFS_Na/Anion_cotransporter"/>
</dbReference>
<feature type="transmembrane region" description="Helical" evidence="5">
    <location>
        <begin position="20"/>
        <end position="48"/>
    </location>
</feature>
<gene>
    <name evidence="7" type="ORF">IF188_14800</name>
</gene>
<dbReference type="PANTHER" id="PTHR11662:SF450">
    <property type="entry name" value="BLR1003 PROTEIN"/>
    <property type="match status" value="1"/>
</dbReference>
<dbReference type="PANTHER" id="PTHR11662">
    <property type="entry name" value="SOLUTE CARRIER FAMILY 17"/>
    <property type="match status" value="1"/>
</dbReference>
<accession>A0ABR8NQP4</accession>
<dbReference type="SUPFAM" id="SSF103473">
    <property type="entry name" value="MFS general substrate transporter"/>
    <property type="match status" value="1"/>
</dbReference>
<keyword evidence="4 5" id="KW-0472">Membrane</keyword>
<feature type="transmembrane region" description="Helical" evidence="5">
    <location>
        <begin position="87"/>
        <end position="114"/>
    </location>
</feature>
<organism evidence="7 8">
    <name type="scientific">Microbacterium helvum</name>
    <dbReference type="NCBI Taxonomy" id="2773713"/>
    <lineage>
        <taxon>Bacteria</taxon>
        <taxon>Bacillati</taxon>
        <taxon>Actinomycetota</taxon>
        <taxon>Actinomycetes</taxon>
        <taxon>Micrococcales</taxon>
        <taxon>Microbacteriaceae</taxon>
        <taxon>Microbacterium</taxon>
    </lineage>
</organism>
<comment type="subcellular location">
    <subcellularLocation>
        <location evidence="1">Cell membrane</location>
        <topology evidence="1">Multi-pass membrane protein</topology>
    </subcellularLocation>
</comment>
<comment type="caution">
    <text evidence="7">The sequence shown here is derived from an EMBL/GenBank/DDBJ whole genome shotgun (WGS) entry which is preliminary data.</text>
</comment>
<dbReference type="Pfam" id="PF07690">
    <property type="entry name" value="MFS_1"/>
    <property type="match status" value="1"/>
</dbReference>
<dbReference type="Proteomes" id="UP000598426">
    <property type="component" value="Unassembled WGS sequence"/>
</dbReference>
<name>A0ABR8NQP4_9MICO</name>
<feature type="transmembrane region" description="Helical" evidence="5">
    <location>
        <begin position="149"/>
        <end position="170"/>
    </location>
</feature>